<dbReference type="SUPFAM" id="SSF55729">
    <property type="entry name" value="Acyl-CoA N-acyltransferases (Nat)"/>
    <property type="match status" value="1"/>
</dbReference>
<evidence type="ECO:0000313" key="4">
    <source>
        <dbReference type="Proteomes" id="UP000053201"/>
    </source>
</evidence>
<dbReference type="Pfam" id="PF13673">
    <property type="entry name" value="Acetyltransf_10"/>
    <property type="match status" value="1"/>
</dbReference>
<dbReference type="InParanoid" id="A0A0L0HRL9"/>
<dbReference type="InterPro" id="IPR039143">
    <property type="entry name" value="GNPNAT1-like"/>
</dbReference>
<dbReference type="eggNOG" id="ENOG502TM0M">
    <property type="taxonomic scope" value="Eukaryota"/>
</dbReference>
<dbReference type="STRING" id="645134.A0A0L0HRL9"/>
<sequence length="158" mass="18162">MHKNMERLDDYSIRKITSKQDFEKAIDIRVQVFVEEQNCPPDTEPDAHDDHCIHFLAYHNSIPVATARLLPLPQHTGPRKRGKPGRICVLKQYRSKGLGSRILGALEEEALEIGLEELELHAQCDKVAFYERHGYNRVDDDTFLEDGILHCVMIKSLL</sequence>
<dbReference type="EMBL" id="KQ257451">
    <property type="protein sequence ID" value="KND03519.1"/>
    <property type="molecule type" value="Genomic_DNA"/>
</dbReference>
<feature type="domain" description="N-acetyltransferase" evidence="2">
    <location>
        <begin position="11"/>
        <end position="158"/>
    </location>
</feature>
<dbReference type="GO" id="GO:0004343">
    <property type="term" value="F:glucosamine 6-phosphate N-acetyltransferase activity"/>
    <property type="evidence" value="ECO:0007669"/>
    <property type="project" value="UniProtKB-UniRule"/>
</dbReference>
<proteinExistence type="inferred from homology"/>
<comment type="similarity">
    <text evidence="1">Belongs to the acetyltransferase family. GNA1 subfamily.</text>
</comment>
<dbReference type="UniPathway" id="UPA00113">
    <property type="reaction ID" value="UER00529"/>
</dbReference>
<dbReference type="RefSeq" id="XP_016611558.1">
    <property type="nucleotide sequence ID" value="XM_016749325.1"/>
</dbReference>
<name>A0A0L0HRL9_SPIPD</name>
<organism evidence="3 4">
    <name type="scientific">Spizellomyces punctatus (strain DAOM BR117)</name>
    <dbReference type="NCBI Taxonomy" id="645134"/>
    <lineage>
        <taxon>Eukaryota</taxon>
        <taxon>Fungi</taxon>
        <taxon>Fungi incertae sedis</taxon>
        <taxon>Chytridiomycota</taxon>
        <taxon>Chytridiomycota incertae sedis</taxon>
        <taxon>Chytridiomycetes</taxon>
        <taxon>Spizellomycetales</taxon>
        <taxon>Spizellomycetaceae</taxon>
        <taxon>Spizellomyces</taxon>
    </lineage>
</organism>
<comment type="catalytic activity">
    <reaction evidence="1">
        <text>D-glucosamine 6-phosphate + acetyl-CoA = N-acetyl-D-glucosamine 6-phosphate + CoA + H(+)</text>
        <dbReference type="Rhea" id="RHEA:10292"/>
        <dbReference type="ChEBI" id="CHEBI:15378"/>
        <dbReference type="ChEBI" id="CHEBI:57287"/>
        <dbReference type="ChEBI" id="CHEBI:57288"/>
        <dbReference type="ChEBI" id="CHEBI:57513"/>
        <dbReference type="ChEBI" id="CHEBI:58725"/>
        <dbReference type="EC" id="2.3.1.4"/>
    </reaction>
</comment>
<evidence type="ECO:0000259" key="2">
    <source>
        <dbReference type="PROSITE" id="PS51186"/>
    </source>
</evidence>
<dbReference type="PANTHER" id="PTHR13355">
    <property type="entry name" value="GLUCOSAMINE 6-PHOSPHATE N-ACETYLTRANSFERASE"/>
    <property type="match status" value="1"/>
</dbReference>
<comment type="pathway">
    <text evidence="1">Nucleotide-sugar biosynthesis; UDP-N-acetyl-alpha-D-glucosamine biosynthesis; N-acetyl-alpha-D-glucosamine 1-phosphate from alpha-D-glucosamine 6-phosphate (route I): step 1/2.</text>
</comment>
<protein>
    <recommendedName>
        <fullName evidence="1">Glucosamine 6-phosphate N-acetyltransferase</fullName>
        <ecNumber evidence="1">2.3.1.4</ecNumber>
    </recommendedName>
</protein>
<keyword evidence="1" id="KW-0808">Transferase</keyword>
<dbReference type="EC" id="2.3.1.4" evidence="1"/>
<gene>
    <name evidence="3" type="ORF">SPPG_01000</name>
</gene>
<dbReference type="InterPro" id="IPR016181">
    <property type="entry name" value="Acyl_CoA_acyltransferase"/>
</dbReference>
<dbReference type="GO" id="GO:0006048">
    <property type="term" value="P:UDP-N-acetylglucosamine biosynthetic process"/>
    <property type="evidence" value="ECO:0007669"/>
    <property type="project" value="UniProtKB-UniRule"/>
</dbReference>
<dbReference type="Proteomes" id="UP000053201">
    <property type="component" value="Unassembled WGS sequence"/>
</dbReference>
<dbReference type="PANTHER" id="PTHR13355:SF11">
    <property type="entry name" value="GLUCOSAMINE 6-PHOSPHATE N-ACETYLTRANSFERASE"/>
    <property type="match status" value="1"/>
</dbReference>
<dbReference type="OMA" id="PHVEMRK"/>
<accession>A0A0L0HRL9</accession>
<reference evidence="3 4" key="1">
    <citation type="submission" date="2009-08" db="EMBL/GenBank/DDBJ databases">
        <title>The Genome Sequence of Spizellomyces punctatus strain DAOM BR117.</title>
        <authorList>
            <consortium name="The Broad Institute Genome Sequencing Platform"/>
            <person name="Russ C."/>
            <person name="Cuomo C."/>
            <person name="Shea T."/>
            <person name="Young S.K."/>
            <person name="Zeng Q."/>
            <person name="Koehrsen M."/>
            <person name="Haas B."/>
            <person name="Borodovsky M."/>
            <person name="Guigo R."/>
            <person name="Alvarado L."/>
            <person name="Berlin A."/>
            <person name="Bochicchio J."/>
            <person name="Borenstein D."/>
            <person name="Chapman S."/>
            <person name="Chen Z."/>
            <person name="Engels R."/>
            <person name="Freedman E."/>
            <person name="Gellesch M."/>
            <person name="Goldberg J."/>
            <person name="Griggs A."/>
            <person name="Gujja S."/>
            <person name="Heiman D."/>
            <person name="Hepburn T."/>
            <person name="Howarth C."/>
            <person name="Jen D."/>
            <person name="Larson L."/>
            <person name="Lewis B."/>
            <person name="Mehta T."/>
            <person name="Park D."/>
            <person name="Pearson M."/>
            <person name="Roberts A."/>
            <person name="Saif S."/>
            <person name="Shenoy N."/>
            <person name="Sisk P."/>
            <person name="Stolte C."/>
            <person name="Sykes S."/>
            <person name="Thomson T."/>
            <person name="Walk T."/>
            <person name="White J."/>
            <person name="Yandava C."/>
            <person name="Burger G."/>
            <person name="Gray M.W."/>
            <person name="Holland P.W.H."/>
            <person name="King N."/>
            <person name="Lang F.B.F."/>
            <person name="Roger A.J."/>
            <person name="Ruiz-Trillo I."/>
            <person name="Lander E."/>
            <person name="Nusbaum C."/>
        </authorList>
    </citation>
    <scope>NUCLEOTIDE SEQUENCE [LARGE SCALE GENOMIC DNA]</scope>
    <source>
        <strain evidence="3 4">DAOM BR117</strain>
    </source>
</reference>
<evidence type="ECO:0000313" key="3">
    <source>
        <dbReference type="EMBL" id="KND03519.1"/>
    </source>
</evidence>
<dbReference type="VEuPathDB" id="FungiDB:SPPG_01000"/>
<dbReference type="OrthoDB" id="329272at2759"/>
<keyword evidence="1" id="KW-0012">Acyltransferase</keyword>
<dbReference type="AlphaFoldDB" id="A0A0L0HRL9"/>
<dbReference type="InterPro" id="IPR000182">
    <property type="entry name" value="GNAT_dom"/>
</dbReference>
<evidence type="ECO:0000256" key="1">
    <source>
        <dbReference type="RuleBase" id="RU365086"/>
    </source>
</evidence>
<dbReference type="Gene3D" id="3.40.630.30">
    <property type="match status" value="1"/>
</dbReference>
<dbReference type="GeneID" id="27684695"/>
<dbReference type="CDD" id="cd04301">
    <property type="entry name" value="NAT_SF"/>
    <property type="match status" value="1"/>
</dbReference>
<keyword evidence="4" id="KW-1185">Reference proteome</keyword>
<dbReference type="PROSITE" id="PS51186">
    <property type="entry name" value="GNAT"/>
    <property type="match status" value="1"/>
</dbReference>